<evidence type="ECO:0000256" key="11">
    <source>
        <dbReference type="ARBA" id="ARBA00029779"/>
    </source>
</evidence>
<sequence length="533" mass="60398">ANESTIVSMSMIPSLFRWAVILTHVSDFVILGDLPVHCLRHQIVGDWVFHIGPSSPERSSCGHSRPDVDYLEPGEDRMPPGRRSILHLTLSNPDRVIASPESVSKGTWTMVYDEGFETRIEGRVFFAFSNFDISLDAEGRKHNVSRCDKTMLGWYTTTDQTEFGCFYGRKVTATASFEEVQVQKFSLTYDEPLGEDYHSAVVARLNNRPGTTWKATVYPRFIGKTLRELNRMSGLRRKSIPEDTPPAYLTRIERLRKRRRDRAALHRTSFLDLELLTAEHSLPESIDWRNVSGENYIEPVINQGPCGSCYAIATMRMLSARHKIKTRNLTAIPWSISFPLYCGEYNQGCDGGYAFLMSKWSSDVGLLPDTCAGYTPENGKCEITCDPSTMPKYRASNYHYIGGYYGGTSAAQIMKELVEDGPLVVSLRPASDLMYYRSGLYKSKLQKDYYHLPEWERVDHAVLLVGYGVDDGEKYWLVQNSWSVDWGEDGYFRIARGIDDSGVESIAVAADVVQDMRPHDMFRSFTRATEEAA</sequence>
<evidence type="ECO:0000256" key="1">
    <source>
        <dbReference type="ARBA" id="ARBA00000738"/>
    </source>
</evidence>
<comment type="catalytic activity">
    <reaction evidence="1">
        <text>Release of an N-terminal dipeptide, Xaa-Yaa-|-Zaa-, except when Xaa is Arg or Lys, or Yaa or Zaa is Pro.</text>
        <dbReference type="EC" id="3.4.14.1"/>
    </reaction>
</comment>
<dbReference type="PROSITE" id="PS00639">
    <property type="entry name" value="THIOL_PROTEASE_HIS"/>
    <property type="match status" value="1"/>
</dbReference>
<dbReference type="InterPro" id="IPR025661">
    <property type="entry name" value="Pept_asp_AS"/>
</dbReference>
<dbReference type="GO" id="GO:0008239">
    <property type="term" value="F:dipeptidyl-peptidase activity"/>
    <property type="evidence" value="ECO:0007669"/>
    <property type="project" value="UniProtKB-EC"/>
</dbReference>
<dbReference type="Gene3D" id="2.40.128.80">
    <property type="entry name" value="Cathepsin C, exclusion domain"/>
    <property type="match status" value="1"/>
</dbReference>
<comment type="similarity">
    <text evidence="3">Belongs to the peptidase C1 family.</text>
</comment>
<comment type="subunit">
    <text evidence="4">Tetramer of heterotrimers consisting of exclusion domain, heavy- and light chains.</text>
</comment>
<dbReference type="InterPro" id="IPR000169">
    <property type="entry name" value="Pept_cys_AS"/>
</dbReference>
<dbReference type="SMART" id="SM00645">
    <property type="entry name" value="Pept_C1"/>
    <property type="match status" value="1"/>
</dbReference>
<keyword evidence="9" id="KW-0868">Chloride</keyword>
<dbReference type="PRINTS" id="PR00705">
    <property type="entry name" value="PAPAIN"/>
</dbReference>
<dbReference type="EMBL" id="JABAHT010000431">
    <property type="protein sequence ID" value="KAF4656041.1"/>
    <property type="molecule type" value="Genomic_DNA"/>
</dbReference>
<dbReference type="InterPro" id="IPR038765">
    <property type="entry name" value="Papain-like_cys_pep_sf"/>
</dbReference>
<dbReference type="InterPro" id="IPR014882">
    <property type="entry name" value="CathepsinC_exc"/>
</dbReference>
<dbReference type="InterPro" id="IPR036496">
    <property type="entry name" value="CathepsinC_exc_dom_sf"/>
</dbReference>
<dbReference type="GO" id="GO:0008234">
    <property type="term" value="F:cysteine-type peptidase activity"/>
    <property type="evidence" value="ECO:0007669"/>
    <property type="project" value="InterPro"/>
</dbReference>
<evidence type="ECO:0000256" key="13">
    <source>
        <dbReference type="ARBA" id="ARBA00032961"/>
    </source>
</evidence>
<comment type="caution">
    <text evidence="17">The sequence shown here is derived from an EMBL/GenBank/DDBJ whole genome shotgun (WGS) entry which is preliminary data.</text>
</comment>
<evidence type="ECO:0000313" key="17">
    <source>
        <dbReference type="EMBL" id="KAF4656041.1"/>
    </source>
</evidence>
<dbReference type="InterPro" id="IPR000668">
    <property type="entry name" value="Peptidase_C1A_C"/>
</dbReference>
<dbReference type="InterPro" id="IPR025660">
    <property type="entry name" value="Pept_his_AS"/>
</dbReference>
<dbReference type="PROSITE" id="PS00139">
    <property type="entry name" value="THIOL_PROTEASE_CYS"/>
    <property type="match status" value="1"/>
</dbReference>
<dbReference type="GO" id="GO:0006508">
    <property type="term" value="P:proteolysis"/>
    <property type="evidence" value="ECO:0007669"/>
    <property type="project" value="InterPro"/>
</dbReference>
<dbReference type="EC" id="3.4.14.1" evidence="5"/>
<comment type="function">
    <text evidence="14">Thiol protease. Has dipeptidylpeptidase activity. Active against a broad range of dipeptide substrates composed of both polar and hydrophobic amino acids. Proline cannot occupy the P1 position and arginine cannot occupy the P2 position of the substrate. Can act as both an exopeptidase and endopeptidase. Activates serine proteases such as elastase, cathepsin G and granzymes A and B.</text>
</comment>
<dbReference type="AlphaFoldDB" id="A0A7J6LA28"/>
<dbReference type="Pfam" id="PF08773">
    <property type="entry name" value="CathepsinC_exc"/>
    <property type="match status" value="1"/>
</dbReference>
<feature type="non-terminal residue" evidence="17">
    <location>
        <position position="1"/>
    </location>
</feature>
<accession>A0A7J6LA28</accession>
<evidence type="ECO:0000256" key="3">
    <source>
        <dbReference type="ARBA" id="ARBA00008455"/>
    </source>
</evidence>
<dbReference type="Pfam" id="PF00112">
    <property type="entry name" value="Peptidase_C1"/>
    <property type="match status" value="1"/>
</dbReference>
<feature type="compositionally biased region" description="Basic and acidic residues" evidence="15">
    <location>
        <begin position="64"/>
        <end position="76"/>
    </location>
</feature>
<reference evidence="17 18" key="1">
    <citation type="submission" date="2020-04" db="EMBL/GenBank/DDBJ databases">
        <title>Perkinsus olseni comparative genomics.</title>
        <authorList>
            <person name="Bogema D.R."/>
        </authorList>
    </citation>
    <scope>NUCLEOTIDE SEQUENCE [LARGE SCALE GENOMIC DNA]</scope>
    <source>
        <strain evidence="17">ATCC PRA-179</strain>
    </source>
</reference>
<evidence type="ECO:0000256" key="2">
    <source>
        <dbReference type="ARBA" id="ARBA00001923"/>
    </source>
</evidence>
<keyword evidence="7" id="KW-0865">Zymogen</keyword>
<evidence type="ECO:0000256" key="14">
    <source>
        <dbReference type="ARBA" id="ARBA00045556"/>
    </source>
</evidence>
<evidence type="ECO:0000256" key="4">
    <source>
        <dbReference type="ARBA" id="ARBA00011610"/>
    </source>
</evidence>
<proteinExistence type="inferred from homology"/>
<dbReference type="PROSITE" id="PS00640">
    <property type="entry name" value="THIOL_PROTEASE_ASN"/>
    <property type="match status" value="1"/>
</dbReference>
<evidence type="ECO:0000256" key="6">
    <source>
        <dbReference type="ARBA" id="ARBA00014709"/>
    </source>
</evidence>
<keyword evidence="8" id="KW-1015">Disulfide bond</keyword>
<evidence type="ECO:0000259" key="16">
    <source>
        <dbReference type="SMART" id="SM00645"/>
    </source>
</evidence>
<feature type="region of interest" description="Disordered" evidence="15">
    <location>
        <begin position="55"/>
        <end position="76"/>
    </location>
</feature>
<dbReference type="Gene3D" id="3.90.70.10">
    <property type="entry name" value="Cysteine proteinases"/>
    <property type="match status" value="1"/>
</dbReference>
<evidence type="ECO:0000256" key="15">
    <source>
        <dbReference type="SAM" id="MobiDB-lite"/>
    </source>
</evidence>
<dbReference type="Proteomes" id="UP000570595">
    <property type="component" value="Unassembled WGS sequence"/>
</dbReference>
<dbReference type="OrthoDB" id="640249at2759"/>
<dbReference type="PANTHER" id="PTHR12411">
    <property type="entry name" value="CYSTEINE PROTEASE FAMILY C1-RELATED"/>
    <property type="match status" value="1"/>
</dbReference>
<comment type="cofactor">
    <cofactor evidence="2">
        <name>chloride</name>
        <dbReference type="ChEBI" id="CHEBI:17996"/>
    </cofactor>
</comment>
<evidence type="ECO:0000256" key="10">
    <source>
        <dbReference type="ARBA" id="ARBA00029762"/>
    </source>
</evidence>
<dbReference type="SUPFAM" id="SSF54001">
    <property type="entry name" value="Cysteine proteinases"/>
    <property type="match status" value="1"/>
</dbReference>
<evidence type="ECO:0000313" key="18">
    <source>
        <dbReference type="Proteomes" id="UP000570595"/>
    </source>
</evidence>
<feature type="domain" description="Peptidase C1A papain C-terminal" evidence="16">
    <location>
        <begin position="282"/>
        <end position="511"/>
    </location>
</feature>
<evidence type="ECO:0000256" key="9">
    <source>
        <dbReference type="ARBA" id="ARBA00023214"/>
    </source>
</evidence>
<dbReference type="InterPro" id="IPR013128">
    <property type="entry name" value="Peptidase_C1A"/>
</dbReference>
<dbReference type="SUPFAM" id="SSF75001">
    <property type="entry name" value="Dipeptidyl peptidase I (cathepsin C), exclusion domain"/>
    <property type="match status" value="1"/>
</dbReference>
<evidence type="ECO:0000256" key="5">
    <source>
        <dbReference type="ARBA" id="ARBA00012059"/>
    </source>
</evidence>
<organism evidence="17 18">
    <name type="scientific">Perkinsus olseni</name>
    <name type="common">Perkinsus atlanticus</name>
    <dbReference type="NCBI Taxonomy" id="32597"/>
    <lineage>
        <taxon>Eukaryota</taxon>
        <taxon>Sar</taxon>
        <taxon>Alveolata</taxon>
        <taxon>Perkinsozoa</taxon>
        <taxon>Perkinsea</taxon>
        <taxon>Perkinsida</taxon>
        <taxon>Perkinsidae</taxon>
        <taxon>Perkinsus</taxon>
    </lineage>
</organism>
<evidence type="ECO:0000256" key="8">
    <source>
        <dbReference type="ARBA" id="ARBA00023157"/>
    </source>
</evidence>
<evidence type="ECO:0000256" key="12">
    <source>
        <dbReference type="ARBA" id="ARBA00030778"/>
    </source>
</evidence>
<protein>
    <recommendedName>
        <fullName evidence="6">Dipeptidyl peptidase 1</fullName>
        <ecNumber evidence="5">3.4.14.1</ecNumber>
    </recommendedName>
    <alternativeName>
        <fullName evidence="11">Cathepsin C</fullName>
    </alternativeName>
    <alternativeName>
        <fullName evidence="10">Cathepsin J</fullName>
    </alternativeName>
    <alternativeName>
        <fullName evidence="13">Dipeptidyl peptidase I</fullName>
    </alternativeName>
    <alternativeName>
        <fullName evidence="12">Dipeptidyl transferase</fullName>
    </alternativeName>
</protein>
<evidence type="ECO:0000256" key="7">
    <source>
        <dbReference type="ARBA" id="ARBA00023145"/>
    </source>
</evidence>
<gene>
    <name evidence="17" type="ORF">FOZ61_007220</name>
</gene>
<name>A0A7J6LA28_PEROL</name>